<feature type="compositionally biased region" description="Basic residues" evidence="1">
    <location>
        <begin position="54"/>
        <end position="69"/>
    </location>
</feature>
<feature type="compositionally biased region" description="Basic and acidic residues" evidence="1">
    <location>
        <begin position="35"/>
        <end position="50"/>
    </location>
</feature>
<name>H2YRZ0_CIOSA</name>
<dbReference type="Proteomes" id="UP000007875">
    <property type="component" value="Unassembled WGS sequence"/>
</dbReference>
<dbReference type="GeneTree" id="ENSGT00940000168483"/>
<feature type="region of interest" description="Disordered" evidence="1">
    <location>
        <begin position="1"/>
        <end position="69"/>
    </location>
</feature>
<evidence type="ECO:0000256" key="1">
    <source>
        <dbReference type="SAM" id="MobiDB-lite"/>
    </source>
</evidence>
<feature type="compositionally biased region" description="Polar residues" evidence="1">
    <location>
        <begin position="18"/>
        <end position="29"/>
    </location>
</feature>
<dbReference type="Ensembl" id="ENSCSAVT00000008208.1">
    <property type="protein sequence ID" value="ENSCSAVP00000008100.1"/>
    <property type="gene ID" value="ENSCSAVG00000004819.1"/>
</dbReference>
<keyword evidence="3" id="KW-1185">Reference proteome</keyword>
<reference evidence="2" key="2">
    <citation type="submission" date="2025-08" db="UniProtKB">
        <authorList>
            <consortium name="Ensembl"/>
        </authorList>
    </citation>
    <scope>IDENTIFICATION</scope>
</reference>
<reference evidence="3" key="1">
    <citation type="submission" date="2003-08" db="EMBL/GenBank/DDBJ databases">
        <authorList>
            <person name="Birren B."/>
            <person name="Nusbaum C."/>
            <person name="Abebe A."/>
            <person name="Abouelleil A."/>
            <person name="Adekoya E."/>
            <person name="Ait-zahra M."/>
            <person name="Allen N."/>
            <person name="Allen T."/>
            <person name="An P."/>
            <person name="Anderson M."/>
            <person name="Anderson S."/>
            <person name="Arachchi H."/>
            <person name="Armbruster J."/>
            <person name="Bachantsang P."/>
            <person name="Baldwin J."/>
            <person name="Barry A."/>
            <person name="Bayul T."/>
            <person name="Blitshsteyn B."/>
            <person name="Bloom T."/>
            <person name="Blye J."/>
            <person name="Boguslavskiy L."/>
            <person name="Borowsky M."/>
            <person name="Boukhgalter B."/>
            <person name="Brunache A."/>
            <person name="Butler J."/>
            <person name="Calixte N."/>
            <person name="Calvo S."/>
            <person name="Camarata J."/>
            <person name="Campo K."/>
            <person name="Chang J."/>
            <person name="Cheshatsang Y."/>
            <person name="Citroen M."/>
            <person name="Collymore A."/>
            <person name="Considine T."/>
            <person name="Cook A."/>
            <person name="Cooke P."/>
            <person name="Corum B."/>
            <person name="Cuomo C."/>
            <person name="David R."/>
            <person name="Dawoe T."/>
            <person name="Degray S."/>
            <person name="Dodge S."/>
            <person name="Dooley K."/>
            <person name="Dorje P."/>
            <person name="Dorjee K."/>
            <person name="Dorris L."/>
            <person name="Duffey N."/>
            <person name="Dupes A."/>
            <person name="Elkins T."/>
            <person name="Engels R."/>
            <person name="Erickson J."/>
            <person name="Farina A."/>
            <person name="Faro S."/>
            <person name="Ferreira P."/>
            <person name="Fischer H."/>
            <person name="Fitzgerald M."/>
            <person name="Foley K."/>
            <person name="Gage D."/>
            <person name="Galagan J."/>
            <person name="Gearin G."/>
            <person name="Gnerre S."/>
            <person name="Gnirke A."/>
            <person name="Goyette A."/>
            <person name="Graham J."/>
            <person name="Grandbois E."/>
            <person name="Gyaltsen K."/>
            <person name="Hafez N."/>
            <person name="Hagopian D."/>
            <person name="Hagos B."/>
            <person name="Hall J."/>
            <person name="Hatcher B."/>
            <person name="Heller A."/>
            <person name="Higgins H."/>
            <person name="Honan T."/>
            <person name="Horn A."/>
            <person name="Houde N."/>
            <person name="Hughes L."/>
            <person name="Hulme W."/>
            <person name="Husby E."/>
            <person name="Iliev I."/>
            <person name="Jaffe D."/>
            <person name="Jones C."/>
            <person name="Kamal M."/>
            <person name="Kamat A."/>
            <person name="Kamvysselis M."/>
            <person name="Karlsson E."/>
            <person name="Kells C."/>
            <person name="Kieu A."/>
            <person name="Kisner P."/>
            <person name="Kodira C."/>
            <person name="Kulbokas E."/>
            <person name="Labutti K."/>
            <person name="Lama D."/>
            <person name="Landers T."/>
            <person name="Leger J."/>
            <person name="Levine S."/>
            <person name="Lewis D."/>
            <person name="Lewis T."/>
            <person name="Lindblad-toh K."/>
            <person name="Liu X."/>
            <person name="Lokyitsang T."/>
            <person name="Lokyitsang Y."/>
            <person name="Lucien O."/>
            <person name="Lui A."/>
            <person name="Ma L.J."/>
            <person name="Mabbitt R."/>
            <person name="Macdonald J."/>
            <person name="Maclean C."/>
            <person name="Major J."/>
            <person name="Manning J."/>
            <person name="Marabella R."/>
            <person name="Maru K."/>
            <person name="Matthews C."/>
            <person name="Mauceli E."/>
            <person name="Mccarthy M."/>
            <person name="Mcdonough S."/>
            <person name="Mcghee T."/>
            <person name="Meldrim J."/>
            <person name="Meneus L."/>
            <person name="Mesirov J."/>
            <person name="Mihalev A."/>
            <person name="Mihova T."/>
            <person name="Mikkelsen T."/>
            <person name="Mlenga V."/>
            <person name="Moru K."/>
            <person name="Mozes J."/>
            <person name="Mulrain L."/>
            <person name="Munson G."/>
            <person name="Naylor J."/>
            <person name="Newes C."/>
            <person name="Nguyen C."/>
            <person name="Nguyen N."/>
            <person name="Nguyen T."/>
            <person name="Nicol R."/>
            <person name="Nielsen C."/>
            <person name="Nizzari M."/>
            <person name="Norbu C."/>
            <person name="Norbu N."/>
            <person name="O'donnell P."/>
            <person name="Okoawo O."/>
            <person name="O'leary S."/>
            <person name="Omotosho B."/>
            <person name="O'neill K."/>
            <person name="Osman S."/>
            <person name="Parker S."/>
            <person name="Perrin D."/>
            <person name="Phunkhang P."/>
            <person name="Piqani B."/>
            <person name="Purcell S."/>
            <person name="Rachupka T."/>
            <person name="Ramasamy U."/>
            <person name="Rameau R."/>
            <person name="Ray V."/>
            <person name="Raymond C."/>
            <person name="Retta R."/>
            <person name="Richardson S."/>
            <person name="Rise C."/>
            <person name="Rodriguez J."/>
            <person name="Rogers J."/>
            <person name="Rogov P."/>
            <person name="Rutman M."/>
            <person name="Schupbach R."/>
            <person name="Seaman C."/>
            <person name="Settipalli S."/>
            <person name="Sharpe T."/>
            <person name="Sheridan J."/>
            <person name="Sherpa N."/>
            <person name="Shi J."/>
            <person name="Smirnov S."/>
            <person name="Smith C."/>
            <person name="Sougnez C."/>
            <person name="Spencer B."/>
            <person name="Stalker J."/>
            <person name="Stange-thomann N."/>
            <person name="Stavropoulos S."/>
            <person name="Stetson K."/>
            <person name="Stone C."/>
            <person name="Stone S."/>
            <person name="Stubbs M."/>
            <person name="Talamas J."/>
            <person name="Tchuinga P."/>
            <person name="Tenzing P."/>
            <person name="Tesfaye S."/>
            <person name="Theodore J."/>
            <person name="Thoulutsang Y."/>
            <person name="Topham K."/>
            <person name="Towey S."/>
            <person name="Tsamla T."/>
            <person name="Tsomo N."/>
            <person name="Vallee D."/>
            <person name="Vassiliev H."/>
            <person name="Venkataraman V."/>
            <person name="Vinson J."/>
            <person name="Vo A."/>
            <person name="Wade C."/>
            <person name="Wang S."/>
            <person name="Wangchuk T."/>
            <person name="Wangdi T."/>
            <person name="Whittaker C."/>
            <person name="Wilkinson J."/>
            <person name="Wu Y."/>
            <person name="Wyman D."/>
            <person name="Yadav S."/>
            <person name="Yang S."/>
            <person name="Yang X."/>
            <person name="Yeager S."/>
            <person name="Yee E."/>
            <person name="Young G."/>
            <person name="Zainoun J."/>
            <person name="Zembeck L."/>
            <person name="Zimmer A."/>
            <person name="Zody M."/>
            <person name="Lander E."/>
        </authorList>
    </citation>
    <scope>NUCLEOTIDE SEQUENCE [LARGE SCALE GENOMIC DNA]</scope>
</reference>
<evidence type="ECO:0000313" key="2">
    <source>
        <dbReference type="Ensembl" id="ENSCSAVP00000008100.1"/>
    </source>
</evidence>
<proteinExistence type="predicted"/>
<accession>H2YRZ0</accession>
<reference evidence="2" key="3">
    <citation type="submission" date="2025-09" db="UniProtKB">
        <authorList>
            <consortium name="Ensembl"/>
        </authorList>
    </citation>
    <scope>IDENTIFICATION</scope>
</reference>
<dbReference type="AlphaFoldDB" id="H2YRZ0"/>
<protein>
    <submittedName>
        <fullName evidence="2">Uncharacterized protein</fullName>
    </submittedName>
</protein>
<evidence type="ECO:0000313" key="3">
    <source>
        <dbReference type="Proteomes" id="UP000007875"/>
    </source>
</evidence>
<organism evidence="2 3">
    <name type="scientific">Ciona savignyi</name>
    <name type="common">Pacific transparent sea squirt</name>
    <dbReference type="NCBI Taxonomy" id="51511"/>
    <lineage>
        <taxon>Eukaryota</taxon>
        <taxon>Metazoa</taxon>
        <taxon>Chordata</taxon>
        <taxon>Tunicata</taxon>
        <taxon>Ascidiacea</taxon>
        <taxon>Phlebobranchia</taxon>
        <taxon>Cionidae</taxon>
        <taxon>Ciona</taxon>
    </lineage>
</organism>
<sequence>MGGYPMDGRPGPMRSPVGSITSIISTNEPLGTDPEPSRKEHRQRAIEVRLRATSVHRRRRRNTSRRAGK</sequence>
<dbReference type="HOGENOM" id="CLU_2775190_0_0_1"/>